<dbReference type="InterPro" id="IPR001646">
    <property type="entry name" value="5peptide_repeat"/>
</dbReference>
<dbReference type="PANTHER" id="PTHR14136:SF17">
    <property type="entry name" value="BTB_POZ DOMAIN-CONTAINING PROTEIN KCTD9"/>
    <property type="match status" value="1"/>
</dbReference>
<proteinExistence type="predicted"/>
<gene>
    <name evidence="1" type="ORF">LWF01_06390</name>
</gene>
<accession>A0ABY8QWI8</accession>
<organism evidence="1 2">
    <name type="scientific">Saxibacter everestensis</name>
    <dbReference type="NCBI Taxonomy" id="2909229"/>
    <lineage>
        <taxon>Bacteria</taxon>
        <taxon>Bacillati</taxon>
        <taxon>Actinomycetota</taxon>
        <taxon>Actinomycetes</taxon>
        <taxon>Micrococcales</taxon>
        <taxon>Brevibacteriaceae</taxon>
        <taxon>Saxibacter</taxon>
    </lineage>
</organism>
<dbReference type="InterPro" id="IPR051082">
    <property type="entry name" value="Pentapeptide-BTB/POZ_domain"/>
</dbReference>
<name>A0ABY8QWI8_9MICO</name>
<keyword evidence="2" id="KW-1185">Reference proteome</keyword>
<dbReference type="PANTHER" id="PTHR14136">
    <property type="entry name" value="BTB_POZ DOMAIN-CONTAINING PROTEIN KCTD9"/>
    <property type="match status" value="1"/>
</dbReference>
<reference evidence="1 2" key="1">
    <citation type="submission" date="2023-05" db="EMBL/GenBank/DDBJ databases">
        <title>Lithophilousrod everest ZFBP1038 complete genpme.</title>
        <authorList>
            <person name="Tian M."/>
        </authorList>
    </citation>
    <scope>NUCLEOTIDE SEQUENCE [LARGE SCALE GENOMIC DNA]</scope>
    <source>
        <strain evidence="1 2">ZFBP1038</strain>
    </source>
</reference>
<evidence type="ECO:0000313" key="1">
    <source>
        <dbReference type="EMBL" id="WGW13387.1"/>
    </source>
</evidence>
<sequence length="259" mass="28182">MALPFQASADFAITKDAGTPCHNLQSDFGCGIHMRLRDEGFQGCTVFDCFGAGQKTAQVTFGGEDWRRAPQTATQMFSVFGVMRQLHELLWYLTEALSLLPARTLHGELRRSMDETERLTFLSADELQLLDLPAHRETVNSLLLRTSELVRATARSRSAKGAPRQKKNLRGADLMGAALKGADLRGGNLRGAYLIAADLSGADLRMADLIGADFRDADLSGADLSESFFVTQPQLNAAKGDAATKLPPSLMRPTHWTAA</sequence>
<dbReference type="Pfam" id="PF00805">
    <property type="entry name" value="Pentapeptide"/>
    <property type="match status" value="2"/>
</dbReference>
<dbReference type="Proteomes" id="UP001209083">
    <property type="component" value="Chromosome"/>
</dbReference>
<dbReference type="SUPFAM" id="SSF141571">
    <property type="entry name" value="Pentapeptide repeat-like"/>
    <property type="match status" value="1"/>
</dbReference>
<evidence type="ECO:0000313" key="2">
    <source>
        <dbReference type="Proteomes" id="UP001209083"/>
    </source>
</evidence>
<dbReference type="EMBL" id="CP090958">
    <property type="protein sequence ID" value="WGW13387.1"/>
    <property type="molecule type" value="Genomic_DNA"/>
</dbReference>
<dbReference type="RefSeq" id="WP_349640206.1">
    <property type="nucleotide sequence ID" value="NZ_CP090958.1"/>
</dbReference>
<protein>
    <submittedName>
        <fullName evidence="1">Pentapeptide repeat-containing protein</fullName>
    </submittedName>
</protein>
<dbReference type="Gene3D" id="2.160.20.80">
    <property type="entry name" value="E3 ubiquitin-protein ligase SopA"/>
    <property type="match status" value="1"/>
</dbReference>